<dbReference type="InterPro" id="IPR000222">
    <property type="entry name" value="PP2C_BS"/>
</dbReference>
<keyword evidence="6 12" id="KW-0378">Hydrolase</keyword>
<dbReference type="InterPro" id="IPR001932">
    <property type="entry name" value="PPM-type_phosphatase-like_dom"/>
</dbReference>
<evidence type="ECO:0000256" key="2">
    <source>
        <dbReference type="ARBA" id="ARBA00001946"/>
    </source>
</evidence>
<dbReference type="GO" id="GO:0046872">
    <property type="term" value="F:metal ion binding"/>
    <property type="evidence" value="ECO:0007669"/>
    <property type="project" value="UniProtKB-KW"/>
</dbReference>
<dbReference type="EMBL" id="CM000139">
    <property type="protein sequence ID" value="EEE57596.1"/>
    <property type="molecule type" value="Genomic_DNA"/>
</dbReference>
<dbReference type="InterPro" id="IPR019557">
    <property type="entry name" value="AminoTfrase-like_pln_mobile"/>
</dbReference>
<dbReference type="Pfam" id="PF00481">
    <property type="entry name" value="PP2C"/>
    <property type="match status" value="1"/>
</dbReference>
<reference evidence="14" key="2">
    <citation type="submission" date="2008-12" db="EMBL/GenBank/DDBJ databases">
        <title>Improved gene annotation of the rice (Oryza sativa) genomes.</title>
        <authorList>
            <person name="Wang J."/>
            <person name="Li R."/>
            <person name="Fan W."/>
            <person name="Huang Q."/>
            <person name="Zhang J."/>
            <person name="Zhou Y."/>
            <person name="Hu Y."/>
            <person name="Zi S."/>
            <person name="Li J."/>
            <person name="Ni P."/>
            <person name="Zheng H."/>
            <person name="Zhang Y."/>
            <person name="Zhao M."/>
            <person name="Hao Q."/>
            <person name="McDermott J."/>
            <person name="Samudrala R."/>
            <person name="Kristiansen K."/>
            <person name="Wong G.K.-S."/>
        </authorList>
    </citation>
    <scope>NUCLEOTIDE SEQUENCE</scope>
</reference>
<keyword evidence="9" id="KW-0464">Manganese</keyword>
<proteinExistence type="inferred from homology"/>
<dbReference type="PROSITE" id="PS51746">
    <property type="entry name" value="PPM_2"/>
    <property type="match status" value="1"/>
</dbReference>
<comment type="similarity">
    <text evidence="3 12">Belongs to the PP2C family.</text>
</comment>
<dbReference type="PROSITE" id="PS01032">
    <property type="entry name" value="PPM_1"/>
    <property type="match status" value="1"/>
</dbReference>
<keyword evidence="7" id="KW-0460">Magnesium</keyword>
<evidence type="ECO:0000256" key="10">
    <source>
        <dbReference type="ARBA" id="ARBA00047761"/>
    </source>
</evidence>
<dbReference type="InterPro" id="IPR044824">
    <property type="entry name" value="MAIN-like"/>
</dbReference>
<accession>B9F1V4</accession>
<comment type="catalytic activity">
    <reaction evidence="11">
        <text>O-phospho-L-threonyl-[protein] + H2O = L-threonyl-[protein] + phosphate</text>
        <dbReference type="Rhea" id="RHEA:47004"/>
        <dbReference type="Rhea" id="RHEA-COMP:11060"/>
        <dbReference type="Rhea" id="RHEA-COMP:11605"/>
        <dbReference type="ChEBI" id="CHEBI:15377"/>
        <dbReference type="ChEBI" id="CHEBI:30013"/>
        <dbReference type="ChEBI" id="CHEBI:43474"/>
        <dbReference type="ChEBI" id="CHEBI:61977"/>
        <dbReference type="EC" id="3.1.3.16"/>
    </reaction>
</comment>
<dbReference type="Pfam" id="PF10536">
    <property type="entry name" value="PMD"/>
    <property type="match status" value="1"/>
</dbReference>
<evidence type="ECO:0000256" key="1">
    <source>
        <dbReference type="ARBA" id="ARBA00001936"/>
    </source>
</evidence>
<evidence type="ECO:0000256" key="6">
    <source>
        <dbReference type="ARBA" id="ARBA00022801"/>
    </source>
</evidence>
<evidence type="ECO:0000259" key="13">
    <source>
        <dbReference type="PROSITE" id="PS51746"/>
    </source>
</evidence>
<evidence type="ECO:0000256" key="11">
    <source>
        <dbReference type="ARBA" id="ARBA00048336"/>
    </source>
</evidence>
<reference evidence="14" key="1">
    <citation type="journal article" date="2005" name="PLoS Biol.">
        <title>The genomes of Oryza sativa: a history of duplications.</title>
        <authorList>
            <person name="Yu J."/>
            <person name="Wang J."/>
            <person name="Lin W."/>
            <person name="Li S."/>
            <person name="Li H."/>
            <person name="Zhou J."/>
            <person name="Ni P."/>
            <person name="Dong W."/>
            <person name="Hu S."/>
            <person name="Zeng C."/>
            <person name="Zhang J."/>
            <person name="Zhang Y."/>
            <person name="Li R."/>
            <person name="Xu Z."/>
            <person name="Li S."/>
            <person name="Li X."/>
            <person name="Zheng H."/>
            <person name="Cong L."/>
            <person name="Lin L."/>
            <person name="Yin J."/>
            <person name="Geng J."/>
            <person name="Li G."/>
            <person name="Shi J."/>
            <person name="Liu J."/>
            <person name="Lv H."/>
            <person name="Li J."/>
            <person name="Wang J."/>
            <person name="Deng Y."/>
            <person name="Ran L."/>
            <person name="Shi X."/>
            <person name="Wang X."/>
            <person name="Wu Q."/>
            <person name="Li C."/>
            <person name="Ren X."/>
            <person name="Wang J."/>
            <person name="Wang X."/>
            <person name="Li D."/>
            <person name="Liu D."/>
            <person name="Zhang X."/>
            <person name="Ji Z."/>
            <person name="Zhao W."/>
            <person name="Sun Y."/>
            <person name="Zhang Z."/>
            <person name="Bao J."/>
            <person name="Han Y."/>
            <person name="Dong L."/>
            <person name="Ji J."/>
            <person name="Chen P."/>
            <person name="Wu S."/>
            <person name="Liu J."/>
            <person name="Xiao Y."/>
            <person name="Bu D."/>
            <person name="Tan J."/>
            <person name="Yang L."/>
            <person name="Ye C."/>
            <person name="Zhang J."/>
            <person name="Xu J."/>
            <person name="Zhou Y."/>
            <person name="Yu Y."/>
            <person name="Zhang B."/>
            <person name="Zhuang S."/>
            <person name="Wei H."/>
            <person name="Liu B."/>
            <person name="Lei M."/>
            <person name="Yu H."/>
            <person name="Li Y."/>
            <person name="Xu H."/>
            <person name="Wei S."/>
            <person name="He X."/>
            <person name="Fang L."/>
            <person name="Zhang Z."/>
            <person name="Zhang Y."/>
            <person name="Huang X."/>
            <person name="Su Z."/>
            <person name="Tong W."/>
            <person name="Li J."/>
            <person name="Tong Z."/>
            <person name="Li S."/>
            <person name="Ye J."/>
            <person name="Wang L."/>
            <person name="Fang L."/>
            <person name="Lei T."/>
            <person name="Chen C."/>
            <person name="Chen H."/>
            <person name="Xu Z."/>
            <person name="Li H."/>
            <person name="Huang H."/>
            <person name="Zhang F."/>
            <person name="Xu H."/>
            <person name="Li N."/>
            <person name="Zhao C."/>
            <person name="Li S."/>
            <person name="Dong L."/>
            <person name="Huang Y."/>
            <person name="Li L."/>
            <person name="Xi Y."/>
            <person name="Qi Q."/>
            <person name="Li W."/>
            <person name="Zhang B."/>
            <person name="Hu W."/>
            <person name="Zhang Y."/>
            <person name="Tian X."/>
            <person name="Jiao Y."/>
            <person name="Liang X."/>
            <person name="Jin J."/>
            <person name="Gao L."/>
            <person name="Zheng W."/>
            <person name="Hao B."/>
            <person name="Liu S."/>
            <person name="Wang W."/>
            <person name="Yuan L."/>
            <person name="Cao M."/>
            <person name="McDermott J."/>
            <person name="Samudrala R."/>
            <person name="Wang J."/>
            <person name="Wong G.K."/>
            <person name="Yang H."/>
        </authorList>
    </citation>
    <scope>NUCLEOTIDE SEQUENCE [LARGE SCALE GENOMIC DNA]</scope>
</reference>
<dbReference type="EC" id="3.1.3.16" evidence="4"/>
<gene>
    <name evidence="14" type="ORF">OsJ_07962</name>
</gene>
<dbReference type="CDD" id="cd00143">
    <property type="entry name" value="PP2Cc"/>
    <property type="match status" value="1"/>
</dbReference>
<comment type="cofactor">
    <cofactor evidence="1">
        <name>Mn(2+)</name>
        <dbReference type="ChEBI" id="CHEBI:29035"/>
    </cofactor>
</comment>
<evidence type="ECO:0000256" key="5">
    <source>
        <dbReference type="ARBA" id="ARBA00022723"/>
    </source>
</evidence>
<dbReference type="SMART" id="SM00332">
    <property type="entry name" value="PP2Cc"/>
    <property type="match status" value="1"/>
</dbReference>
<dbReference type="Gene3D" id="3.60.40.10">
    <property type="entry name" value="PPM-type phosphatase domain"/>
    <property type="match status" value="1"/>
</dbReference>
<dbReference type="GO" id="GO:0004722">
    <property type="term" value="F:protein serine/threonine phosphatase activity"/>
    <property type="evidence" value="ECO:0007669"/>
    <property type="project" value="UniProtKB-EC"/>
</dbReference>
<dbReference type="GO" id="GO:0010073">
    <property type="term" value="P:meristem maintenance"/>
    <property type="evidence" value="ECO:0007669"/>
    <property type="project" value="InterPro"/>
</dbReference>
<dbReference type="AlphaFoldDB" id="B9F1V4"/>
<sequence>MFSWLLRIASACLGPARRYARTRKDEDGGDNGGGVADGLLWSRDLGRHAAGEFSFAVVQANEALEDHSQVETGSAATFVGVYDGHGGADAARFISDHLFAHLIRLARESETVSEEVVRGAFSATEEGFLTLVRRTQFLKPMIAAVGSCCLVGIIWRGVLYVANLGDSRAVVGYLGRTNKITAEQITRDHNACKEEVRQELISRHPDDSQIVVLKHGVWRIKGIIQVSRTIGDAYLKRREFALDPSITRFRLSEPLRRPVLTAEPSICTRVLSLQDQFVIFASDGLWEHLTNQQAVDIVYKNPRAGIAKRLVNTALKEAARKREMRFVDLKKVEKGVRRFFHDDITVVVVYIDHELLQEKNVSVPELSVRGFVDSANDGVSVRYHHVGILYHYLCEPLLKRLGFYQVSQMVGMSVDRFLIGALVERWRPETNTFHLPVEEMTVSLQDVSCLWGLPIQGEPIIGKLEGPWVDEIETLLGVTPGKQVMKQKKRKADGDLESGGNMTSSNYSISLKKLRDQFKEMPENATKEQIEHYTRAFILDILGSMIFPDTSGDGVPAMYLQFLQDLDKPKEYNWGATTLAVLYRQLSFGAERERLEMAGPLVLLQHWCWSRLRPGRPVDQDRNPISWGEPDPESCPTFGAKWCGQELYPLPHNSGVAFYQNLLDQVQDNEVSWEPYNGLLMSMPRRVRAERAFWYSRVPLIHFWIIEFHYPDRVMRQLGRKQTIPPPPPHDESKLRQLHKINHTGKPRDWRKLHAEYVNQYNRIWQSMVDEEQHFDQASLPQYRHWFQQYGMYTVFLDARSAQGLWDPIPYPLDNFDWTGYMPSGPPLSRLALRSIKQVAWRIKCAMSRGWRKMGKILICTCYNNVQDINMEAKLSSMLSESGLPLCVDDIRSDDSASPFSTPKPIKPEEINMDVMDDWLYSNRGFTRYLSLGTDSDVLESQDKH</sequence>
<dbReference type="SUPFAM" id="SSF81606">
    <property type="entry name" value="PP2C-like"/>
    <property type="match status" value="1"/>
</dbReference>
<name>B9F1V4_ORYSJ</name>
<keyword evidence="8 12" id="KW-0904">Protein phosphatase</keyword>
<dbReference type="PANTHER" id="PTHR46033:SF71">
    <property type="entry name" value="OS11G0534500 PROTEIN"/>
    <property type="match status" value="1"/>
</dbReference>
<dbReference type="Proteomes" id="UP000007752">
    <property type="component" value="Chromosome 2"/>
</dbReference>
<keyword evidence="5" id="KW-0479">Metal-binding</keyword>
<feature type="domain" description="PPM-type phosphatase" evidence="13">
    <location>
        <begin position="52"/>
        <end position="351"/>
    </location>
</feature>
<protein>
    <recommendedName>
        <fullName evidence="4">protein-serine/threonine phosphatase</fullName>
        <ecNumber evidence="4">3.1.3.16</ecNumber>
    </recommendedName>
</protein>
<comment type="catalytic activity">
    <reaction evidence="10">
        <text>O-phospho-L-seryl-[protein] + H2O = L-seryl-[protein] + phosphate</text>
        <dbReference type="Rhea" id="RHEA:20629"/>
        <dbReference type="Rhea" id="RHEA-COMP:9863"/>
        <dbReference type="Rhea" id="RHEA-COMP:11604"/>
        <dbReference type="ChEBI" id="CHEBI:15377"/>
        <dbReference type="ChEBI" id="CHEBI:29999"/>
        <dbReference type="ChEBI" id="CHEBI:43474"/>
        <dbReference type="ChEBI" id="CHEBI:83421"/>
        <dbReference type="EC" id="3.1.3.16"/>
    </reaction>
</comment>
<evidence type="ECO:0000313" key="14">
    <source>
        <dbReference type="EMBL" id="EEE57596.1"/>
    </source>
</evidence>
<dbReference type="InterPro" id="IPR036457">
    <property type="entry name" value="PPM-type-like_dom_sf"/>
</dbReference>
<evidence type="ECO:0000256" key="3">
    <source>
        <dbReference type="ARBA" id="ARBA00006702"/>
    </source>
</evidence>
<evidence type="ECO:0000256" key="12">
    <source>
        <dbReference type="RuleBase" id="RU003465"/>
    </source>
</evidence>
<organism evidence="14">
    <name type="scientific">Oryza sativa subsp. japonica</name>
    <name type="common">Rice</name>
    <dbReference type="NCBI Taxonomy" id="39947"/>
    <lineage>
        <taxon>Eukaryota</taxon>
        <taxon>Viridiplantae</taxon>
        <taxon>Streptophyta</taxon>
        <taxon>Embryophyta</taxon>
        <taxon>Tracheophyta</taxon>
        <taxon>Spermatophyta</taxon>
        <taxon>Magnoliopsida</taxon>
        <taxon>Liliopsida</taxon>
        <taxon>Poales</taxon>
        <taxon>Poaceae</taxon>
        <taxon>BOP clade</taxon>
        <taxon>Oryzoideae</taxon>
        <taxon>Oryzeae</taxon>
        <taxon>Oryzinae</taxon>
        <taxon>Oryza</taxon>
        <taxon>Oryza sativa</taxon>
    </lineage>
</organism>
<evidence type="ECO:0000256" key="7">
    <source>
        <dbReference type="ARBA" id="ARBA00022842"/>
    </source>
</evidence>
<evidence type="ECO:0000256" key="9">
    <source>
        <dbReference type="ARBA" id="ARBA00023211"/>
    </source>
</evidence>
<comment type="cofactor">
    <cofactor evidence="2">
        <name>Mg(2+)</name>
        <dbReference type="ChEBI" id="CHEBI:18420"/>
    </cofactor>
</comment>
<evidence type="ECO:0000256" key="8">
    <source>
        <dbReference type="ARBA" id="ARBA00022912"/>
    </source>
</evidence>
<dbReference type="FunFam" id="3.60.40.10:FF:000020">
    <property type="entry name" value="Probable protein phosphatase 2C 42"/>
    <property type="match status" value="1"/>
</dbReference>
<dbReference type="PANTHER" id="PTHR46033">
    <property type="entry name" value="PROTEIN MAIN-LIKE 2"/>
    <property type="match status" value="1"/>
</dbReference>
<evidence type="ECO:0000256" key="4">
    <source>
        <dbReference type="ARBA" id="ARBA00013081"/>
    </source>
</evidence>